<sequence length="156" mass="18792">MHLKRYDSKLDSIKYDIKPNINCFGNIDYRYPLFPEKVDDRTTYYRSHNWYYTVPQDFEHCRVKTKPHPRLLEVDLKLKEAKISTYMHDYGLKTKQEDMLVLYPKGSQATDKRCVQERLTRGSPTTDPFRISETRKCFKYFEWKPASIHKKMCLPP</sequence>
<dbReference type="Proteomes" id="UP001153712">
    <property type="component" value="Chromosome 2"/>
</dbReference>
<protein>
    <submittedName>
        <fullName evidence="1">Uncharacterized protein</fullName>
    </submittedName>
</protein>
<reference evidence="1" key="1">
    <citation type="submission" date="2022-01" db="EMBL/GenBank/DDBJ databases">
        <authorList>
            <person name="King R."/>
        </authorList>
    </citation>
    <scope>NUCLEOTIDE SEQUENCE</scope>
</reference>
<gene>
    <name evidence="1" type="ORF">PHYEVI_LOCUS5840</name>
</gene>
<evidence type="ECO:0000313" key="1">
    <source>
        <dbReference type="EMBL" id="CAG9859466.1"/>
    </source>
</evidence>
<keyword evidence="2" id="KW-1185">Reference proteome</keyword>
<organism evidence="1 2">
    <name type="scientific">Phyllotreta striolata</name>
    <name type="common">Striped flea beetle</name>
    <name type="synonym">Crioceris striolata</name>
    <dbReference type="NCBI Taxonomy" id="444603"/>
    <lineage>
        <taxon>Eukaryota</taxon>
        <taxon>Metazoa</taxon>
        <taxon>Ecdysozoa</taxon>
        <taxon>Arthropoda</taxon>
        <taxon>Hexapoda</taxon>
        <taxon>Insecta</taxon>
        <taxon>Pterygota</taxon>
        <taxon>Neoptera</taxon>
        <taxon>Endopterygota</taxon>
        <taxon>Coleoptera</taxon>
        <taxon>Polyphaga</taxon>
        <taxon>Cucujiformia</taxon>
        <taxon>Chrysomeloidea</taxon>
        <taxon>Chrysomelidae</taxon>
        <taxon>Galerucinae</taxon>
        <taxon>Alticini</taxon>
        <taxon>Phyllotreta</taxon>
    </lineage>
</organism>
<proteinExistence type="predicted"/>
<dbReference type="AlphaFoldDB" id="A0A9N9TIX0"/>
<evidence type="ECO:0000313" key="2">
    <source>
        <dbReference type="Proteomes" id="UP001153712"/>
    </source>
</evidence>
<dbReference type="EMBL" id="OU900095">
    <property type="protein sequence ID" value="CAG9859466.1"/>
    <property type="molecule type" value="Genomic_DNA"/>
</dbReference>
<name>A0A9N9TIX0_PHYSR</name>
<accession>A0A9N9TIX0</accession>